<name>A0A392P612_9FABA</name>
<dbReference type="Pfam" id="PF24538">
    <property type="entry name" value="DUF7599"/>
    <property type="match status" value="1"/>
</dbReference>
<dbReference type="InterPro" id="IPR044210">
    <property type="entry name" value="Tfc3-like"/>
</dbReference>
<evidence type="ECO:0000313" key="3">
    <source>
        <dbReference type="EMBL" id="MCI06879.1"/>
    </source>
</evidence>
<dbReference type="InterPro" id="IPR056063">
    <property type="entry name" value="DUF7646"/>
</dbReference>
<feature type="domain" description="DUF7646" evidence="2">
    <location>
        <begin position="47"/>
        <end position="82"/>
    </location>
</feature>
<dbReference type="GO" id="GO:0006384">
    <property type="term" value="P:transcription initiation at RNA polymerase III promoter"/>
    <property type="evidence" value="ECO:0007669"/>
    <property type="project" value="InterPro"/>
</dbReference>
<feature type="non-terminal residue" evidence="3">
    <location>
        <position position="1"/>
    </location>
</feature>
<dbReference type="PANTHER" id="PTHR15180">
    <property type="entry name" value="GENERAL TRANSCRIPTION FACTOR 3C POLYPEPTIDE 1"/>
    <property type="match status" value="1"/>
</dbReference>
<dbReference type="AlphaFoldDB" id="A0A392P612"/>
<comment type="caution">
    <text evidence="3">The sequence shown here is derived from an EMBL/GenBank/DDBJ whole genome shotgun (WGS) entry which is preliminary data.</text>
</comment>
<keyword evidence="4" id="KW-1185">Reference proteome</keyword>
<feature type="domain" description="DUF7599" evidence="1">
    <location>
        <begin position="2"/>
        <end position="40"/>
    </location>
</feature>
<dbReference type="GO" id="GO:0003677">
    <property type="term" value="F:DNA binding"/>
    <property type="evidence" value="ECO:0007669"/>
    <property type="project" value="InterPro"/>
</dbReference>
<evidence type="ECO:0000259" key="1">
    <source>
        <dbReference type="Pfam" id="PF24538"/>
    </source>
</evidence>
<dbReference type="PANTHER" id="PTHR15180:SF1">
    <property type="entry name" value="GENERAL TRANSCRIPTION FACTOR 3C POLYPEPTIDE 1"/>
    <property type="match status" value="1"/>
</dbReference>
<dbReference type="Pfam" id="PF24657">
    <property type="entry name" value="DUF7646"/>
    <property type="match status" value="1"/>
</dbReference>
<dbReference type="Proteomes" id="UP000265520">
    <property type="component" value="Unassembled WGS sequence"/>
</dbReference>
<dbReference type="InterPro" id="IPR056020">
    <property type="entry name" value="DUF7599"/>
</dbReference>
<dbReference type="EMBL" id="LXQA010063376">
    <property type="protein sequence ID" value="MCI06879.1"/>
    <property type="molecule type" value="Genomic_DNA"/>
</dbReference>
<dbReference type="GO" id="GO:0042791">
    <property type="term" value="P:5S class rRNA transcription by RNA polymerase III"/>
    <property type="evidence" value="ECO:0007669"/>
    <property type="project" value="TreeGrafter"/>
</dbReference>
<protein>
    <submittedName>
        <fullName evidence="3">Putative B-block-binding subunit of tfiiic protein</fullName>
    </submittedName>
</protein>
<accession>A0A392P612</accession>
<reference evidence="3 4" key="1">
    <citation type="journal article" date="2018" name="Front. Plant Sci.">
        <title>Red Clover (Trifolium pratense) and Zigzag Clover (T. medium) - A Picture of Genomic Similarities and Differences.</title>
        <authorList>
            <person name="Dluhosova J."/>
            <person name="Istvanek J."/>
            <person name="Nedelnik J."/>
            <person name="Repkova J."/>
        </authorList>
    </citation>
    <scope>NUCLEOTIDE SEQUENCE [LARGE SCALE GENOMIC DNA]</scope>
    <source>
        <strain evidence="4">cv. 10/8</strain>
        <tissue evidence="3">Leaf</tissue>
    </source>
</reference>
<evidence type="ECO:0000259" key="2">
    <source>
        <dbReference type="Pfam" id="PF24657"/>
    </source>
</evidence>
<evidence type="ECO:0000313" key="4">
    <source>
        <dbReference type="Proteomes" id="UP000265520"/>
    </source>
</evidence>
<proteinExistence type="predicted"/>
<organism evidence="3 4">
    <name type="scientific">Trifolium medium</name>
    <dbReference type="NCBI Taxonomy" id="97028"/>
    <lineage>
        <taxon>Eukaryota</taxon>
        <taxon>Viridiplantae</taxon>
        <taxon>Streptophyta</taxon>
        <taxon>Embryophyta</taxon>
        <taxon>Tracheophyta</taxon>
        <taxon>Spermatophyta</taxon>
        <taxon>Magnoliopsida</taxon>
        <taxon>eudicotyledons</taxon>
        <taxon>Gunneridae</taxon>
        <taxon>Pentapetalae</taxon>
        <taxon>rosids</taxon>
        <taxon>fabids</taxon>
        <taxon>Fabales</taxon>
        <taxon>Fabaceae</taxon>
        <taxon>Papilionoideae</taxon>
        <taxon>50 kb inversion clade</taxon>
        <taxon>NPAAA clade</taxon>
        <taxon>Hologalegina</taxon>
        <taxon>IRL clade</taxon>
        <taxon>Trifolieae</taxon>
        <taxon>Trifolium</taxon>
    </lineage>
</organism>
<dbReference type="GO" id="GO:0000127">
    <property type="term" value="C:transcription factor TFIIIC complex"/>
    <property type="evidence" value="ECO:0007669"/>
    <property type="project" value="InterPro"/>
</dbReference>
<sequence length="83" mass="9085">IAARLKAHQIVEQFDAKVNGKIEACLRLLDPITTESGNEDKNSDSGNICQVTDQLVELPIEHQIFDIIDTAGSDGITIKEVHT</sequence>